<name>A0AAE0I1L5_9PEZI</name>
<reference evidence="2" key="1">
    <citation type="journal article" date="2023" name="Mol. Phylogenet. Evol.">
        <title>Genome-scale phylogeny and comparative genomics of the fungal order Sordariales.</title>
        <authorList>
            <person name="Hensen N."/>
            <person name="Bonometti L."/>
            <person name="Westerberg I."/>
            <person name="Brannstrom I.O."/>
            <person name="Guillou S."/>
            <person name="Cros-Aarteil S."/>
            <person name="Calhoun S."/>
            <person name="Haridas S."/>
            <person name="Kuo A."/>
            <person name="Mondo S."/>
            <person name="Pangilinan J."/>
            <person name="Riley R."/>
            <person name="LaButti K."/>
            <person name="Andreopoulos B."/>
            <person name="Lipzen A."/>
            <person name="Chen C."/>
            <person name="Yan M."/>
            <person name="Daum C."/>
            <person name="Ng V."/>
            <person name="Clum A."/>
            <person name="Steindorff A."/>
            <person name="Ohm R.A."/>
            <person name="Martin F."/>
            <person name="Silar P."/>
            <person name="Natvig D.O."/>
            <person name="Lalanne C."/>
            <person name="Gautier V."/>
            <person name="Ament-Velasquez S.L."/>
            <person name="Kruys A."/>
            <person name="Hutchinson M.I."/>
            <person name="Powell A.J."/>
            <person name="Barry K."/>
            <person name="Miller A.N."/>
            <person name="Grigoriev I.V."/>
            <person name="Debuchy R."/>
            <person name="Gladieux P."/>
            <person name="Hiltunen Thoren M."/>
            <person name="Johannesson H."/>
        </authorList>
    </citation>
    <scope>NUCLEOTIDE SEQUENCE</scope>
    <source>
        <strain evidence="2">CBS 118394</strain>
    </source>
</reference>
<feature type="transmembrane region" description="Helical" evidence="1">
    <location>
        <begin position="79"/>
        <end position="101"/>
    </location>
</feature>
<feature type="transmembrane region" description="Helical" evidence="1">
    <location>
        <begin position="54"/>
        <end position="73"/>
    </location>
</feature>
<keyword evidence="1" id="KW-0812">Transmembrane</keyword>
<comment type="caution">
    <text evidence="2">The sequence shown here is derived from an EMBL/GenBank/DDBJ whole genome shotgun (WGS) entry which is preliminary data.</text>
</comment>
<protein>
    <submittedName>
        <fullName evidence="2">Uncharacterized protein</fullName>
    </submittedName>
</protein>
<reference evidence="2" key="2">
    <citation type="submission" date="2023-06" db="EMBL/GenBank/DDBJ databases">
        <authorList>
            <consortium name="Lawrence Berkeley National Laboratory"/>
            <person name="Haridas S."/>
            <person name="Hensen N."/>
            <person name="Bonometti L."/>
            <person name="Westerberg I."/>
            <person name="Brannstrom I.O."/>
            <person name="Guillou S."/>
            <person name="Cros-Aarteil S."/>
            <person name="Calhoun S."/>
            <person name="Kuo A."/>
            <person name="Mondo S."/>
            <person name="Pangilinan J."/>
            <person name="Riley R."/>
            <person name="Labutti K."/>
            <person name="Andreopoulos B."/>
            <person name="Lipzen A."/>
            <person name="Chen C."/>
            <person name="Yanf M."/>
            <person name="Daum C."/>
            <person name="Ng V."/>
            <person name="Clum A."/>
            <person name="Steindorff A."/>
            <person name="Ohm R."/>
            <person name="Martin F."/>
            <person name="Silar P."/>
            <person name="Natvig D."/>
            <person name="Lalanne C."/>
            <person name="Gautier V."/>
            <person name="Ament-Velasquez S.L."/>
            <person name="Kruys A."/>
            <person name="Hutchinson M.I."/>
            <person name="Powell A.J."/>
            <person name="Barry K."/>
            <person name="Miller A.N."/>
            <person name="Grigoriev I.V."/>
            <person name="Debuchy R."/>
            <person name="Gladieux P."/>
            <person name="Thoren M.H."/>
            <person name="Johannesson H."/>
        </authorList>
    </citation>
    <scope>NUCLEOTIDE SEQUENCE</scope>
    <source>
        <strain evidence="2">CBS 118394</strain>
    </source>
</reference>
<evidence type="ECO:0000313" key="3">
    <source>
        <dbReference type="Proteomes" id="UP001283341"/>
    </source>
</evidence>
<gene>
    <name evidence="2" type="ORF">B0H66DRAFT_562292</name>
</gene>
<sequence length="115" mass="12653">MGCARLRAKHRYFARPIFNTSFTPYECNSRDKTYLVSPPGKHIINCNASSTPSFIIALICSSCVGTNQVLWVFSIICSWYSALSALQLLVICVISSILFPLPSRLASAIKLIHAG</sequence>
<keyword evidence="1" id="KW-0472">Membrane</keyword>
<keyword evidence="3" id="KW-1185">Reference proteome</keyword>
<evidence type="ECO:0000256" key="1">
    <source>
        <dbReference type="SAM" id="Phobius"/>
    </source>
</evidence>
<evidence type="ECO:0000313" key="2">
    <source>
        <dbReference type="EMBL" id="KAK3316852.1"/>
    </source>
</evidence>
<dbReference type="EMBL" id="JAUEDM010000005">
    <property type="protein sequence ID" value="KAK3316852.1"/>
    <property type="molecule type" value="Genomic_DNA"/>
</dbReference>
<keyword evidence="1" id="KW-1133">Transmembrane helix</keyword>
<dbReference type="AlphaFoldDB" id="A0AAE0I1L5"/>
<proteinExistence type="predicted"/>
<organism evidence="2 3">
    <name type="scientific">Apodospora peruviana</name>
    <dbReference type="NCBI Taxonomy" id="516989"/>
    <lineage>
        <taxon>Eukaryota</taxon>
        <taxon>Fungi</taxon>
        <taxon>Dikarya</taxon>
        <taxon>Ascomycota</taxon>
        <taxon>Pezizomycotina</taxon>
        <taxon>Sordariomycetes</taxon>
        <taxon>Sordariomycetidae</taxon>
        <taxon>Sordariales</taxon>
        <taxon>Lasiosphaeriaceae</taxon>
        <taxon>Apodospora</taxon>
    </lineage>
</organism>
<dbReference type="Proteomes" id="UP001283341">
    <property type="component" value="Unassembled WGS sequence"/>
</dbReference>
<accession>A0AAE0I1L5</accession>